<organism evidence="1 2">
    <name type="scientific">Hibiscus sabdariffa</name>
    <name type="common">roselle</name>
    <dbReference type="NCBI Taxonomy" id="183260"/>
    <lineage>
        <taxon>Eukaryota</taxon>
        <taxon>Viridiplantae</taxon>
        <taxon>Streptophyta</taxon>
        <taxon>Embryophyta</taxon>
        <taxon>Tracheophyta</taxon>
        <taxon>Spermatophyta</taxon>
        <taxon>Magnoliopsida</taxon>
        <taxon>eudicotyledons</taxon>
        <taxon>Gunneridae</taxon>
        <taxon>Pentapetalae</taxon>
        <taxon>rosids</taxon>
        <taxon>malvids</taxon>
        <taxon>Malvales</taxon>
        <taxon>Malvaceae</taxon>
        <taxon>Malvoideae</taxon>
        <taxon>Hibiscus</taxon>
    </lineage>
</organism>
<dbReference type="EMBL" id="JBBPBN010000030">
    <property type="protein sequence ID" value="KAK9005406.1"/>
    <property type="molecule type" value="Genomic_DNA"/>
</dbReference>
<evidence type="ECO:0000313" key="2">
    <source>
        <dbReference type="Proteomes" id="UP001396334"/>
    </source>
</evidence>
<proteinExistence type="predicted"/>
<keyword evidence="2" id="KW-1185">Reference proteome</keyword>
<gene>
    <name evidence="1" type="ORF">V6N11_042840</name>
</gene>
<dbReference type="Proteomes" id="UP001396334">
    <property type="component" value="Unassembled WGS sequence"/>
</dbReference>
<reference evidence="1 2" key="1">
    <citation type="journal article" date="2024" name="G3 (Bethesda)">
        <title>Genome assembly of Hibiscus sabdariffa L. provides insights into metabolisms of medicinal natural products.</title>
        <authorList>
            <person name="Kim T."/>
        </authorList>
    </citation>
    <scope>NUCLEOTIDE SEQUENCE [LARGE SCALE GENOMIC DNA]</scope>
    <source>
        <strain evidence="1">TK-2024</strain>
        <tissue evidence="1">Old leaves</tissue>
    </source>
</reference>
<accession>A0ABR2QY50</accession>
<protein>
    <submittedName>
        <fullName evidence="1">Uncharacterized protein</fullName>
    </submittedName>
</protein>
<sequence>MLRAINEATSKCSQQCETSSNSLSSEILILKEENKALMDKLKVVYGELRNMMNEIVLLKMALAHDGGAMSSIPIPTPSRMKVSKPKAYKGARNANEVDNFLWSL</sequence>
<evidence type="ECO:0000313" key="1">
    <source>
        <dbReference type="EMBL" id="KAK9005406.1"/>
    </source>
</evidence>
<name>A0ABR2QY50_9ROSI</name>
<comment type="caution">
    <text evidence="1">The sequence shown here is derived from an EMBL/GenBank/DDBJ whole genome shotgun (WGS) entry which is preliminary data.</text>
</comment>